<dbReference type="Gene3D" id="3.40.50.10140">
    <property type="entry name" value="Toll/interleukin-1 receptor homology (TIR) domain"/>
    <property type="match status" value="1"/>
</dbReference>
<proteinExistence type="predicted"/>
<reference evidence="3" key="1">
    <citation type="journal article" date="2019" name="Int. J. Syst. Evol. Microbiol.">
        <title>The Global Catalogue of Microorganisms (GCM) 10K type strain sequencing project: providing services to taxonomists for standard genome sequencing and annotation.</title>
        <authorList>
            <consortium name="The Broad Institute Genomics Platform"/>
            <consortium name="The Broad Institute Genome Sequencing Center for Infectious Disease"/>
            <person name="Wu L."/>
            <person name="Ma J."/>
        </authorList>
    </citation>
    <scope>NUCLEOTIDE SEQUENCE [LARGE SCALE GENOMIC DNA]</scope>
    <source>
        <strain evidence="3">NBRC 102407</strain>
    </source>
</reference>
<keyword evidence="3" id="KW-1185">Reference proteome</keyword>
<sequence length="495" mass="53981">MKFARQIFISYAHLDNQPLSADQSGWVSLFHSTLQTLLSQRLGAPADIWRDDKLHGNDDFSDEILDQLAGTAVFVSILTPRYLKSDWCKKEIRSFCQRAEAEQSLVVDNKARVIKVLKLPVDAGDALPPVLGRLLGYDFYEIDEEHVPHELDPAYGDKPRQAFLRKANKLAWDLAAQLTELQRRPQITEDAANDPAPKPAVYLAECSRDRREARDCIASELACCGFTVLPDERLPDDEDEYLAAVDALLQRCMLSVHLVGTGYGRVPDGDRQQSVVVLQNELAATRSRSHGLRRVIWLPAGVASPQPAQQAFIDALQTDAALQFGADLVSGDLETTKSAIHAALKPPEPPPAQPVAGAARVHLVCDAADRKAVVPLIKLLRARGLEVSLPAFVGDAAQVRETNRQLALDCDAIVLYYGAGDEAWKFHQQNDLRKLQGSPRERPLKASLTLLAAPASDDKEVLQALAEPDVLDGLGGISEATLAPLFAALGVGAPS</sequence>
<comment type="caution">
    <text evidence="2">The sequence shown here is derived from an EMBL/GenBank/DDBJ whole genome shotgun (WGS) entry which is preliminary data.</text>
</comment>
<name>A0ABQ6FIJ8_9RHOO</name>
<dbReference type="Proteomes" id="UP001157167">
    <property type="component" value="Unassembled WGS sequence"/>
</dbReference>
<protein>
    <recommendedName>
        <fullName evidence="1">TIR domain-containing protein</fullName>
    </recommendedName>
</protein>
<evidence type="ECO:0000313" key="3">
    <source>
        <dbReference type="Proteomes" id="UP001157167"/>
    </source>
</evidence>
<dbReference type="PROSITE" id="PS50104">
    <property type="entry name" value="TIR"/>
    <property type="match status" value="1"/>
</dbReference>
<dbReference type="InterPro" id="IPR000157">
    <property type="entry name" value="TIR_dom"/>
</dbReference>
<dbReference type="InterPro" id="IPR035897">
    <property type="entry name" value="Toll_tir_struct_dom_sf"/>
</dbReference>
<accession>A0ABQ6FIJ8</accession>
<organism evidence="2 3">
    <name type="scientific">Zoogloea oryzae</name>
    <dbReference type="NCBI Taxonomy" id="310767"/>
    <lineage>
        <taxon>Bacteria</taxon>
        <taxon>Pseudomonadati</taxon>
        <taxon>Pseudomonadota</taxon>
        <taxon>Betaproteobacteria</taxon>
        <taxon>Rhodocyclales</taxon>
        <taxon>Zoogloeaceae</taxon>
        <taxon>Zoogloea</taxon>
    </lineage>
</organism>
<dbReference type="SUPFAM" id="SSF52200">
    <property type="entry name" value="Toll/Interleukin receptor TIR domain"/>
    <property type="match status" value="1"/>
</dbReference>
<gene>
    <name evidence="2" type="ORF">GCM10007933_42180</name>
</gene>
<dbReference type="Pfam" id="PF13676">
    <property type="entry name" value="TIR_2"/>
    <property type="match status" value="1"/>
</dbReference>
<evidence type="ECO:0000313" key="2">
    <source>
        <dbReference type="EMBL" id="GLT24724.1"/>
    </source>
</evidence>
<dbReference type="SMART" id="SM00255">
    <property type="entry name" value="TIR"/>
    <property type="match status" value="1"/>
</dbReference>
<dbReference type="EMBL" id="BSPX01000138">
    <property type="protein sequence ID" value="GLT24724.1"/>
    <property type="molecule type" value="Genomic_DNA"/>
</dbReference>
<dbReference type="RefSeq" id="WP_284189917.1">
    <property type="nucleotide sequence ID" value="NZ_BSPX01000138.1"/>
</dbReference>
<feature type="domain" description="TIR" evidence="1">
    <location>
        <begin position="3"/>
        <end position="163"/>
    </location>
</feature>
<evidence type="ECO:0000259" key="1">
    <source>
        <dbReference type="PROSITE" id="PS50104"/>
    </source>
</evidence>